<organism evidence="2 3">
    <name type="scientific">Candidatus Faeciplasma avium</name>
    <dbReference type="NCBI Taxonomy" id="2840798"/>
    <lineage>
        <taxon>Bacteria</taxon>
        <taxon>Bacillati</taxon>
        <taxon>Bacillota</taxon>
        <taxon>Clostridia</taxon>
        <taxon>Eubacteriales</taxon>
        <taxon>Oscillospiraceae</taxon>
        <taxon>Oscillospiraceae incertae sedis</taxon>
        <taxon>Candidatus Faeciplasma</taxon>
    </lineage>
</organism>
<gene>
    <name evidence="2" type="ORF">IAD28_07030</name>
</gene>
<feature type="non-terminal residue" evidence="2">
    <location>
        <position position="1"/>
    </location>
</feature>
<reference evidence="2" key="2">
    <citation type="journal article" date="2021" name="PeerJ">
        <title>Extensive microbial diversity within the chicken gut microbiome revealed by metagenomics and culture.</title>
        <authorList>
            <person name="Gilroy R."/>
            <person name="Ravi A."/>
            <person name="Getino M."/>
            <person name="Pursley I."/>
            <person name="Horton D.L."/>
            <person name="Alikhan N.F."/>
            <person name="Baker D."/>
            <person name="Gharbi K."/>
            <person name="Hall N."/>
            <person name="Watson M."/>
            <person name="Adriaenssens E.M."/>
            <person name="Foster-Nyarko E."/>
            <person name="Jarju S."/>
            <person name="Secka A."/>
            <person name="Antonio M."/>
            <person name="Oren A."/>
            <person name="Chaudhuri R.R."/>
            <person name="La Ragione R."/>
            <person name="Hildebrand F."/>
            <person name="Pallen M.J."/>
        </authorList>
    </citation>
    <scope>NUCLEOTIDE SEQUENCE</scope>
    <source>
        <strain evidence="2">1370</strain>
    </source>
</reference>
<keyword evidence="2" id="KW-0067">ATP-binding</keyword>
<dbReference type="GO" id="GO:0015421">
    <property type="term" value="F:ABC-type oligopeptide transporter activity"/>
    <property type="evidence" value="ECO:0007669"/>
    <property type="project" value="TreeGrafter"/>
</dbReference>
<dbReference type="GO" id="GO:0090374">
    <property type="term" value="P:oligopeptide export from mitochondrion"/>
    <property type="evidence" value="ECO:0007669"/>
    <property type="project" value="TreeGrafter"/>
</dbReference>
<dbReference type="InterPro" id="IPR039421">
    <property type="entry name" value="Type_1_exporter"/>
</dbReference>
<dbReference type="InterPro" id="IPR003439">
    <property type="entry name" value="ABC_transporter-like_ATP-bd"/>
</dbReference>
<dbReference type="Pfam" id="PF00005">
    <property type="entry name" value="ABC_tran"/>
    <property type="match status" value="1"/>
</dbReference>
<dbReference type="PANTHER" id="PTHR43394:SF1">
    <property type="entry name" value="ATP-BINDING CASSETTE SUB-FAMILY B MEMBER 10, MITOCHONDRIAL"/>
    <property type="match status" value="1"/>
</dbReference>
<dbReference type="Proteomes" id="UP000823960">
    <property type="component" value="Unassembled WGS sequence"/>
</dbReference>
<protein>
    <submittedName>
        <fullName evidence="2">ATP-binding cassette domain-containing protein</fullName>
    </submittedName>
</protein>
<dbReference type="PANTHER" id="PTHR43394">
    <property type="entry name" value="ATP-DEPENDENT PERMEASE MDL1, MITOCHONDRIAL"/>
    <property type="match status" value="1"/>
</dbReference>
<comment type="caution">
    <text evidence="2">The sequence shown here is derived from an EMBL/GenBank/DDBJ whole genome shotgun (WGS) entry which is preliminary data.</text>
</comment>
<accession>A0A9D1T4N6</accession>
<dbReference type="GO" id="GO:0016887">
    <property type="term" value="F:ATP hydrolysis activity"/>
    <property type="evidence" value="ECO:0007669"/>
    <property type="project" value="InterPro"/>
</dbReference>
<name>A0A9D1T4N6_9FIRM</name>
<evidence type="ECO:0000259" key="1">
    <source>
        <dbReference type="Pfam" id="PF00005"/>
    </source>
</evidence>
<keyword evidence="2" id="KW-0547">Nucleotide-binding</keyword>
<sequence>AKIAHAHEFITKLPDGYNTRVGNKGHTLSGGERQRIAIARAILHDPKIIILDEATASLDTETERMIQEGLHRLCEGRTTIAIAHRLSTLSNADQLIVLDKGRLAEMGTHNDLMRQKGVYYSLVMAQRKTTKMKKVEKAALV</sequence>
<dbReference type="GO" id="GO:0005524">
    <property type="term" value="F:ATP binding"/>
    <property type="evidence" value="ECO:0007669"/>
    <property type="project" value="UniProtKB-KW"/>
</dbReference>
<dbReference type="InterPro" id="IPR027417">
    <property type="entry name" value="P-loop_NTPase"/>
</dbReference>
<dbReference type="AlphaFoldDB" id="A0A9D1T4N6"/>
<dbReference type="SUPFAM" id="SSF52540">
    <property type="entry name" value="P-loop containing nucleoside triphosphate hydrolases"/>
    <property type="match status" value="1"/>
</dbReference>
<reference evidence="2" key="1">
    <citation type="submission" date="2020-10" db="EMBL/GenBank/DDBJ databases">
        <authorList>
            <person name="Gilroy R."/>
        </authorList>
    </citation>
    <scope>NUCLEOTIDE SEQUENCE</scope>
    <source>
        <strain evidence="2">1370</strain>
    </source>
</reference>
<evidence type="ECO:0000313" key="3">
    <source>
        <dbReference type="Proteomes" id="UP000823960"/>
    </source>
</evidence>
<proteinExistence type="predicted"/>
<evidence type="ECO:0000313" key="2">
    <source>
        <dbReference type="EMBL" id="HIV11427.1"/>
    </source>
</evidence>
<feature type="domain" description="ABC transporter" evidence="1">
    <location>
        <begin position="6"/>
        <end position="56"/>
    </location>
</feature>
<dbReference type="Gene3D" id="3.40.50.300">
    <property type="entry name" value="P-loop containing nucleotide triphosphate hydrolases"/>
    <property type="match status" value="1"/>
</dbReference>
<dbReference type="EMBL" id="DVOL01000101">
    <property type="protein sequence ID" value="HIV11427.1"/>
    <property type="molecule type" value="Genomic_DNA"/>
</dbReference>